<dbReference type="Gramene" id="GBG79695">
    <property type="protein sequence ID" value="GBG79695"/>
    <property type="gene ID" value="CBR_g29960"/>
</dbReference>
<keyword evidence="3 6" id="KW-0812">Transmembrane</keyword>
<evidence type="ECO:0008006" key="11">
    <source>
        <dbReference type="Google" id="ProtNLM"/>
    </source>
</evidence>
<evidence type="ECO:0000256" key="5">
    <source>
        <dbReference type="ARBA" id="ARBA00023136"/>
    </source>
</evidence>
<feature type="domain" description="Protein root UVB sensitive/RUS" evidence="7">
    <location>
        <begin position="48"/>
        <end position="284"/>
    </location>
</feature>
<sequence length="448" mass="50033">MAVVAEEYYGHDEAGIRTAALCTESAVDAGAVPNASRRIKLIRERKVNSSAWRNIRLAFLPEGYPNSVTPDYLPFQTWDTLQGLSTYIRSMLSTQALLTGIGVGQNTASVLGATFQWFLRDFTGMLGGILFTLFKGSNLDSNAKQWRLTADFMNDIGMVLDLLSPMFPSVFVFMLCMGSLSRSITGVASGATRAALTQHFALRQNAADVSAKEGSQETLATMVGMLVGMLVARITSGHVLAIWGCFLILTAFHMYANYRAVSCLCLTSLNRERVSILLKAFVSSDKVLTPRQVAQREQILPLPFISFWNKWSVKTGGRYDRLIKFGVRLSSVDFGPSFEKLHTLQEQYKTEKYMLVPGSASISVVLHRHATSGDILRAYVHALRLVDELESFRRGQLKDTSGYDSSQWMSEVYTDFIDGLMKAGWMTDRILLRPGEWRAEWRFSRKGD</sequence>
<comment type="similarity">
    <text evidence="2">Belongs to the RUS1 family.</text>
</comment>
<dbReference type="GO" id="GO:0016020">
    <property type="term" value="C:membrane"/>
    <property type="evidence" value="ECO:0007669"/>
    <property type="project" value="UniProtKB-SubCell"/>
</dbReference>
<gene>
    <name evidence="9" type="ORF">CBR_g29960</name>
</gene>
<feature type="transmembrane region" description="Helical" evidence="6">
    <location>
        <begin position="156"/>
        <end position="176"/>
    </location>
</feature>
<dbReference type="PANTHER" id="PTHR12770">
    <property type="entry name" value="RUS1 FAMILY PROTEIN C16ORF58"/>
    <property type="match status" value="1"/>
</dbReference>
<dbReference type="PANTHER" id="PTHR12770:SF31">
    <property type="entry name" value="RUS FAMILY MEMBER 1"/>
    <property type="match status" value="1"/>
</dbReference>
<evidence type="ECO:0000259" key="8">
    <source>
        <dbReference type="Pfam" id="PF24160"/>
    </source>
</evidence>
<accession>A0A388LBJ3</accession>
<comment type="subcellular location">
    <subcellularLocation>
        <location evidence="1">Membrane</location>
    </subcellularLocation>
</comment>
<dbReference type="OrthoDB" id="364779at2759"/>
<feature type="transmembrane region" description="Helical" evidence="6">
    <location>
        <begin position="239"/>
        <end position="258"/>
    </location>
</feature>
<dbReference type="OMA" id="GWLIHQH"/>
<proteinExistence type="inferred from homology"/>
<dbReference type="InterPro" id="IPR006968">
    <property type="entry name" value="RUS_fam"/>
</dbReference>
<dbReference type="InterPro" id="IPR055412">
    <property type="entry name" value="UVB_sens_C"/>
</dbReference>
<evidence type="ECO:0000313" key="9">
    <source>
        <dbReference type="EMBL" id="GBG79695.1"/>
    </source>
</evidence>
<evidence type="ECO:0000313" key="10">
    <source>
        <dbReference type="Proteomes" id="UP000265515"/>
    </source>
</evidence>
<dbReference type="InterPro" id="IPR054549">
    <property type="entry name" value="UVB_sens_RUS_dom"/>
</dbReference>
<comment type="caution">
    <text evidence="9">The sequence shown here is derived from an EMBL/GenBank/DDBJ whole genome shotgun (WGS) entry which is preliminary data.</text>
</comment>
<dbReference type="AlphaFoldDB" id="A0A388LBJ3"/>
<reference evidence="9 10" key="1">
    <citation type="journal article" date="2018" name="Cell">
        <title>The Chara Genome: Secondary Complexity and Implications for Plant Terrestrialization.</title>
        <authorList>
            <person name="Nishiyama T."/>
            <person name="Sakayama H."/>
            <person name="Vries J.D."/>
            <person name="Buschmann H."/>
            <person name="Saint-Marcoux D."/>
            <person name="Ullrich K.K."/>
            <person name="Haas F.B."/>
            <person name="Vanderstraeten L."/>
            <person name="Becker D."/>
            <person name="Lang D."/>
            <person name="Vosolsobe S."/>
            <person name="Rombauts S."/>
            <person name="Wilhelmsson P.K.I."/>
            <person name="Janitza P."/>
            <person name="Kern R."/>
            <person name="Heyl A."/>
            <person name="Rumpler F."/>
            <person name="Villalobos L.I.A.C."/>
            <person name="Clay J.M."/>
            <person name="Skokan R."/>
            <person name="Toyoda A."/>
            <person name="Suzuki Y."/>
            <person name="Kagoshima H."/>
            <person name="Schijlen E."/>
            <person name="Tajeshwar N."/>
            <person name="Catarino B."/>
            <person name="Hetherington A.J."/>
            <person name="Saltykova A."/>
            <person name="Bonnot C."/>
            <person name="Breuninger H."/>
            <person name="Symeonidi A."/>
            <person name="Radhakrishnan G.V."/>
            <person name="Van Nieuwerburgh F."/>
            <person name="Deforce D."/>
            <person name="Chang C."/>
            <person name="Karol K.G."/>
            <person name="Hedrich R."/>
            <person name="Ulvskov P."/>
            <person name="Glockner G."/>
            <person name="Delwiche C.F."/>
            <person name="Petrasek J."/>
            <person name="Van de Peer Y."/>
            <person name="Friml J."/>
            <person name="Beilby M."/>
            <person name="Dolan L."/>
            <person name="Kohara Y."/>
            <person name="Sugano S."/>
            <person name="Fujiyama A."/>
            <person name="Delaux P.-M."/>
            <person name="Quint M."/>
            <person name="TheiBen G."/>
            <person name="Hagemann M."/>
            <person name="Harholt J."/>
            <person name="Dunand C."/>
            <person name="Zachgo S."/>
            <person name="Langdale J."/>
            <person name="Maumus F."/>
            <person name="Straeten D.V.D."/>
            <person name="Gould S.B."/>
            <person name="Rensing S.A."/>
        </authorList>
    </citation>
    <scope>NUCLEOTIDE SEQUENCE [LARGE SCALE GENOMIC DNA]</scope>
    <source>
        <strain evidence="9 10">S276</strain>
    </source>
</reference>
<organism evidence="9 10">
    <name type="scientific">Chara braunii</name>
    <name type="common">Braun's stonewort</name>
    <dbReference type="NCBI Taxonomy" id="69332"/>
    <lineage>
        <taxon>Eukaryota</taxon>
        <taxon>Viridiplantae</taxon>
        <taxon>Streptophyta</taxon>
        <taxon>Charophyceae</taxon>
        <taxon>Charales</taxon>
        <taxon>Characeae</taxon>
        <taxon>Chara</taxon>
    </lineage>
</organism>
<name>A0A388LBJ3_CHABU</name>
<dbReference type="Proteomes" id="UP000265515">
    <property type="component" value="Unassembled WGS sequence"/>
</dbReference>
<feature type="domain" description="Root UVB sensitive protein C-terminal" evidence="8">
    <location>
        <begin position="322"/>
        <end position="441"/>
    </location>
</feature>
<evidence type="ECO:0000256" key="2">
    <source>
        <dbReference type="ARBA" id="ARBA00007558"/>
    </source>
</evidence>
<evidence type="ECO:0000256" key="3">
    <source>
        <dbReference type="ARBA" id="ARBA00022692"/>
    </source>
</evidence>
<evidence type="ECO:0000256" key="6">
    <source>
        <dbReference type="SAM" id="Phobius"/>
    </source>
</evidence>
<protein>
    <recommendedName>
        <fullName evidence="11">Protein root UVB sensitive 3</fullName>
    </recommendedName>
</protein>
<keyword evidence="5 6" id="KW-0472">Membrane</keyword>
<keyword evidence="4 6" id="KW-1133">Transmembrane helix</keyword>
<keyword evidence="10" id="KW-1185">Reference proteome</keyword>
<evidence type="ECO:0000256" key="4">
    <source>
        <dbReference type="ARBA" id="ARBA00022989"/>
    </source>
</evidence>
<dbReference type="EMBL" id="BFEA01000325">
    <property type="protein sequence ID" value="GBG79695.1"/>
    <property type="molecule type" value="Genomic_DNA"/>
</dbReference>
<dbReference type="Pfam" id="PF04884">
    <property type="entry name" value="UVB_sens_prot"/>
    <property type="match status" value="1"/>
</dbReference>
<evidence type="ECO:0000256" key="1">
    <source>
        <dbReference type="ARBA" id="ARBA00004370"/>
    </source>
</evidence>
<dbReference type="Pfam" id="PF24160">
    <property type="entry name" value="UVB_sens_C"/>
    <property type="match status" value="1"/>
</dbReference>
<evidence type="ECO:0000259" key="7">
    <source>
        <dbReference type="Pfam" id="PF04884"/>
    </source>
</evidence>